<dbReference type="AlphaFoldDB" id="A0A4R2PH62"/>
<dbReference type="EMBL" id="SLXO01000007">
    <property type="protein sequence ID" value="TCP33491.1"/>
    <property type="molecule type" value="Genomic_DNA"/>
</dbReference>
<feature type="domain" description="Ferric oxidoreductase" evidence="8">
    <location>
        <begin position="59"/>
        <end position="173"/>
    </location>
</feature>
<keyword evidence="7" id="KW-0249">Electron transport</keyword>
<evidence type="ECO:0000256" key="6">
    <source>
        <dbReference type="ARBA" id="ARBA00023136"/>
    </source>
</evidence>
<reference evidence="9 10" key="1">
    <citation type="submission" date="2019-03" db="EMBL/GenBank/DDBJ databases">
        <title>Genomic Encyclopedia of Type Strains, Phase IV (KMG-IV): sequencing the most valuable type-strain genomes for metagenomic binning, comparative biology and taxonomic classification.</title>
        <authorList>
            <person name="Goeker M."/>
        </authorList>
    </citation>
    <scope>NUCLEOTIDE SEQUENCE [LARGE SCALE GENOMIC DNA]</scope>
    <source>
        <strain evidence="9 10">DSM 2132</strain>
    </source>
</reference>
<evidence type="ECO:0000256" key="2">
    <source>
        <dbReference type="ARBA" id="ARBA00022448"/>
    </source>
</evidence>
<keyword evidence="7" id="KW-0288">FMN</keyword>
<dbReference type="InterPro" id="IPR022837">
    <property type="entry name" value="MsrQ-like"/>
</dbReference>
<dbReference type="GO" id="GO:0046872">
    <property type="term" value="F:metal ion binding"/>
    <property type="evidence" value="ECO:0007669"/>
    <property type="project" value="UniProtKB-KW"/>
</dbReference>
<evidence type="ECO:0000256" key="1">
    <source>
        <dbReference type="ARBA" id="ARBA00004141"/>
    </source>
</evidence>
<dbReference type="RefSeq" id="WP_200287820.1">
    <property type="nucleotide sequence ID" value="NZ_JACIGF010000007.1"/>
</dbReference>
<comment type="caution">
    <text evidence="9">The sequence shown here is derived from an EMBL/GenBank/DDBJ whole genome shotgun (WGS) entry which is preliminary data.</text>
</comment>
<dbReference type="Pfam" id="PF01794">
    <property type="entry name" value="Ferric_reduct"/>
    <property type="match status" value="1"/>
</dbReference>
<feature type="transmembrane region" description="Helical" evidence="7">
    <location>
        <begin position="187"/>
        <end position="203"/>
    </location>
</feature>
<name>A0A4R2PH62_RHOSA</name>
<evidence type="ECO:0000256" key="4">
    <source>
        <dbReference type="ARBA" id="ARBA00022989"/>
    </source>
</evidence>
<comment type="subunit">
    <text evidence="7">Heterodimer of a catalytic subunit (MsrP) and a heme-binding subunit (MsrQ).</text>
</comment>
<evidence type="ECO:0000256" key="7">
    <source>
        <dbReference type="HAMAP-Rule" id="MF_01207"/>
    </source>
</evidence>
<sequence length="226" mass="25379">MVLSLPPLTNRRVDRWVKPPVHLLLALPLLWLGLQWTLALAGEPHGLGINPQQFSNRFTGLWALRWLVLALAVGPVARGLGWSKLMRLRRLVGLWAFAAVVVHLSSYVALDMLFEWRAIWDDIVKRTYITFGMAAFALLLPLALTSTRAAQRRLGRAWTRLHRLVLPAAALAVVHFAFLVKGNQTEPWIYAGILAALIGYRALEWRRRAPRAPRARRRLGTGGAAP</sequence>
<keyword evidence="7" id="KW-0285">Flavoprotein</keyword>
<dbReference type="Proteomes" id="UP000295399">
    <property type="component" value="Unassembled WGS sequence"/>
</dbReference>
<dbReference type="InterPro" id="IPR013130">
    <property type="entry name" value="Fe3_Rdtase_TM_dom"/>
</dbReference>
<comment type="cofactor">
    <cofactor evidence="7">
        <name>FMN</name>
        <dbReference type="ChEBI" id="CHEBI:58210"/>
    </cofactor>
    <text evidence="7">Binds 1 FMN per subunit.</text>
</comment>
<feature type="transmembrane region" description="Helical" evidence="7">
    <location>
        <begin position="164"/>
        <end position="181"/>
    </location>
</feature>
<protein>
    <recommendedName>
        <fullName evidence="7">Protein-methionine-sulfoxide reductase heme-binding subunit MsrQ</fullName>
    </recommendedName>
    <alternativeName>
        <fullName evidence="7">Flavocytochrome MsrQ</fullName>
    </alternativeName>
</protein>
<dbReference type="GO" id="GO:0010181">
    <property type="term" value="F:FMN binding"/>
    <property type="evidence" value="ECO:0007669"/>
    <property type="project" value="UniProtKB-UniRule"/>
</dbReference>
<accession>A0A4R2PH62</accession>
<keyword evidence="6 7" id="KW-0472">Membrane</keyword>
<comment type="cofactor">
    <cofactor evidence="7">
        <name>heme b</name>
        <dbReference type="ChEBI" id="CHEBI:60344"/>
    </cofactor>
    <text evidence="7">Binds 1 heme b (iron(II)-protoporphyrin IX) group per subunit.</text>
</comment>
<proteinExistence type="inferred from homology"/>
<evidence type="ECO:0000313" key="10">
    <source>
        <dbReference type="Proteomes" id="UP000295399"/>
    </source>
</evidence>
<keyword evidence="7" id="KW-0349">Heme</keyword>
<dbReference type="GO" id="GO:0030091">
    <property type="term" value="P:protein repair"/>
    <property type="evidence" value="ECO:0007669"/>
    <property type="project" value="UniProtKB-UniRule"/>
</dbReference>
<dbReference type="GO" id="GO:0016679">
    <property type="term" value="F:oxidoreductase activity, acting on diphenols and related substances as donors"/>
    <property type="evidence" value="ECO:0007669"/>
    <property type="project" value="TreeGrafter"/>
</dbReference>
<dbReference type="HAMAP" id="MF_01207">
    <property type="entry name" value="MsrQ"/>
    <property type="match status" value="1"/>
</dbReference>
<keyword evidence="7" id="KW-0479">Metal-binding</keyword>
<comment type="subcellular location">
    <subcellularLocation>
        <location evidence="7">Cell membrane</location>
        <topology evidence="7">Multi-pass membrane protein</topology>
    </subcellularLocation>
    <subcellularLocation>
        <location evidence="1">Membrane</location>
        <topology evidence="1">Multi-pass membrane protein</topology>
    </subcellularLocation>
</comment>
<gene>
    <name evidence="7" type="primary">msrQ</name>
    <name evidence="9" type="ORF">EV659_107101</name>
</gene>
<feature type="transmembrane region" description="Helical" evidence="7">
    <location>
        <begin position="126"/>
        <end position="144"/>
    </location>
</feature>
<evidence type="ECO:0000259" key="8">
    <source>
        <dbReference type="Pfam" id="PF01794"/>
    </source>
</evidence>
<feature type="transmembrane region" description="Helical" evidence="7">
    <location>
        <begin position="92"/>
        <end position="114"/>
    </location>
</feature>
<dbReference type="PANTHER" id="PTHR36964">
    <property type="entry name" value="PROTEIN-METHIONINE-SULFOXIDE REDUCTASE HEME-BINDING SUBUNIT MSRQ"/>
    <property type="match status" value="1"/>
</dbReference>
<evidence type="ECO:0000313" key="9">
    <source>
        <dbReference type="EMBL" id="TCP33491.1"/>
    </source>
</evidence>
<keyword evidence="2 7" id="KW-0813">Transport</keyword>
<keyword evidence="3 7" id="KW-0812">Transmembrane</keyword>
<feature type="transmembrane region" description="Helical" evidence="7">
    <location>
        <begin position="21"/>
        <end position="42"/>
    </location>
</feature>
<keyword evidence="4 7" id="KW-1133">Transmembrane helix</keyword>
<dbReference type="GO" id="GO:0009055">
    <property type="term" value="F:electron transfer activity"/>
    <property type="evidence" value="ECO:0007669"/>
    <property type="project" value="UniProtKB-UniRule"/>
</dbReference>
<dbReference type="PANTHER" id="PTHR36964:SF1">
    <property type="entry name" value="PROTEIN-METHIONINE-SULFOXIDE REDUCTASE HEME-BINDING SUBUNIT MSRQ"/>
    <property type="match status" value="1"/>
</dbReference>
<feature type="transmembrane region" description="Helical" evidence="7">
    <location>
        <begin position="62"/>
        <end position="80"/>
    </location>
</feature>
<dbReference type="GO" id="GO:0020037">
    <property type="term" value="F:heme binding"/>
    <property type="evidence" value="ECO:0007669"/>
    <property type="project" value="UniProtKB-UniRule"/>
</dbReference>
<dbReference type="GO" id="GO:0005886">
    <property type="term" value="C:plasma membrane"/>
    <property type="evidence" value="ECO:0007669"/>
    <property type="project" value="UniProtKB-SubCell"/>
</dbReference>
<dbReference type="InParanoid" id="A0A4R2PH62"/>
<evidence type="ECO:0000256" key="3">
    <source>
        <dbReference type="ARBA" id="ARBA00022692"/>
    </source>
</evidence>
<keyword evidence="7" id="KW-1003">Cell membrane</keyword>
<keyword evidence="10" id="KW-1185">Reference proteome</keyword>
<keyword evidence="5 7" id="KW-0408">Iron</keyword>
<organism evidence="9 10">
    <name type="scientific">Rhodothalassium salexigens DSM 2132</name>
    <dbReference type="NCBI Taxonomy" id="1188247"/>
    <lineage>
        <taxon>Bacteria</taxon>
        <taxon>Pseudomonadati</taxon>
        <taxon>Pseudomonadota</taxon>
        <taxon>Alphaproteobacteria</taxon>
        <taxon>Rhodothalassiales</taxon>
        <taxon>Rhodothalassiaceae</taxon>
        <taxon>Rhodothalassium</taxon>
    </lineage>
</organism>
<comment type="function">
    <text evidence="7">Part of the MsrPQ system that repairs oxidized periplasmic proteins containing methionine sulfoxide residues (Met-O), using respiratory chain electrons. Thus protects these proteins from oxidative-stress damage caused by reactive species of oxygen and chlorine generated by the host defense mechanisms. MsrPQ is essential for the maintenance of envelope integrity under bleach stress, rescuing a wide series of structurally unrelated periplasmic proteins from methionine oxidation. MsrQ provides electrons for reduction to the reductase catalytic subunit MsrP, using the quinone pool of the respiratory chain.</text>
</comment>
<comment type="similarity">
    <text evidence="7">Belongs to the MsrQ family.</text>
</comment>
<evidence type="ECO:0000256" key="5">
    <source>
        <dbReference type="ARBA" id="ARBA00023004"/>
    </source>
</evidence>
<dbReference type="FunCoup" id="A0A4R2PH62">
    <property type="interactions" value="26"/>
</dbReference>